<reference evidence="8 9" key="1">
    <citation type="journal article" date="2012" name="BMC Genomics">
        <title>Complete genome sequence, lifestyle, and multi-drug resistance of the human pathogen Corynebacterium resistens DSM 45100 isolated from blood samples of a leukemia patient.</title>
        <authorList>
            <person name="Schroder J."/>
            <person name="Maus I."/>
            <person name="Meyer K."/>
            <person name="Wordemann S."/>
            <person name="Blom J."/>
            <person name="Jaenicke S."/>
            <person name="Schneider J."/>
            <person name="Trost E."/>
            <person name="Tauch A."/>
        </authorList>
    </citation>
    <scope>NUCLEOTIDE SEQUENCE [LARGE SCALE GENOMIC DNA]</scope>
    <source>
        <strain evidence="9">DSM 45100 / JCM 12819 / CCUG 50093 / GTC 2026 / SICGH 158</strain>
    </source>
</reference>
<dbReference type="InterPro" id="IPR005274">
    <property type="entry name" value="IM_pro_YhjD"/>
</dbReference>
<dbReference type="Pfam" id="PF03631">
    <property type="entry name" value="Virul_fac_BrkB"/>
    <property type="match status" value="1"/>
</dbReference>
<comment type="subcellular location">
    <subcellularLocation>
        <location evidence="1">Cell membrane</location>
        <topology evidence="1">Multi-pass membrane protein</topology>
    </subcellularLocation>
</comment>
<evidence type="ECO:0000256" key="1">
    <source>
        <dbReference type="ARBA" id="ARBA00004651"/>
    </source>
</evidence>
<evidence type="ECO:0000313" key="9">
    <source>
        <dbReference type="Proteomes" id="UP000000492"/>
    </source>
</evidence>
<feature type="transmembrane region" description="Helical" evidence="7">
    <location>
        <begin position="245"/>
        <end position="268"/>
    </location>
</feature>
<feature type="compositionally biased region" description="Basic and acidic residues" evidence="6">
    <location>
        <begin position="7"/>
        <end position="20"/>
    </location>
</feature>
<dbReference type="STRING" id="662755.CRES_1778"/>
<feature type="transmembrane region" description="Helical" evidence="7">
    <location>
        <begin position="124"/>
        <end position="147"/>
    </location>
</feature>
<dbReference type="eggNOG" id="COG1295">
    <property type="taxonomic scope" value="Bacteria"/>
</dbReference>
<keyword evidence="9" id="KW-1185">Reference proteome</keyword>
<protein>
    <submittedName>
        <fullName evidence="8">Membrane protein</fullName>
    </submittedName>
</protein>
<keyword evidence="3 7" id="KW-0812">Transmembrane</keyword>
<sequence length="330" mass="36321">MATKSTDPNKDNLDDYGVERVRQDEPGAIDKYREKWPWFDHVMRMQERYSEQGGNQFAAGITYFSVLSLFPILMLVFSIVAMVLAGDQELLNRVVDKVSQSGGGKMSETLSEVIHQAVDQRGSVFSIGLLLALWTGLGWMAHLRMGASAMWKVSGSAKSFLSGKIKDFIGLIGLLVAFIIAFAITAIGNSGLTMRILETLHLEQVPGIRILTFAVALVVALIANYLVFVWLIAYLPRTKTDRPSVFRAAIIGAVAFEVFKQFATIFFSNALSNPAGAAFGPIIGIMVLMYFVWRIVLYCSAWAATTERSLAQATPEAPPAAVIHVRYDAR</sequence>
<feature type="transmembrane region" description="Helical" evidence="7">
    <location>
        <begin position="274"/>
        <end position="293"/>
    </location>
</feature>
<dbReference type="RefSeq" id="WP_013889117.1">
    <property type="nucleotide sequence ID" value="NC_015673.1"/>
</dbReference>
<dbReference type="NCBIfam" id="TIGR00766">
    <property type="entry name" value="inner membrane protein YhjD"/>
    <property type="match status" value="1"/>
</dbReference>
<feature type="transmembrane region" description="Helical" evidence="7">
    <location>
        <begin position="168"/>
        <end position="188"/>
    </location>
</feature>
<feature type="transmembrane region" description="Helical" evidence="7">
    <location>
        <begin position="208"/>
        <end position="233"/>
    </location>
</feature>
<proteinExistence type="predicted"/>
<organism evidence="8 9">
    <name type="scientific">Corynebacterium resistens (strain DSM 45100 / JCM 12819 / GTC 2026 / SICGH 158)</name>
    <dbReference type="NCBI Taxonomy" id="662755"/>
    <lineage>
        <taxon>Bacteria</taxon>
        <taxon>Bacillati</taxon>
        <taxon>Actinomycetota</taxon>
        <taxon>Actinomycetes</taxon>
        <taxon>Mycobacteriales</taxon>
        <taxon>Corynebacteriaceae</taxon>
        <taxon>Corynebacterium</taxon>
    </lineage>
</organism>
<evidence type="ECO:0000256" key="5">
    <source>
        <dbReference type="ARBA" id="ARBA00023136"/>
    </source>
</evidence>
<dbReference type="KEGG" id="crd:CRES_1778"/>
<evidence type="ECO:0000256" key="6">
    <source>
        <dbReference type="SAM" id="MobiDB-lite"/>
    </source>
</evidence>
<keyword evidence="5 7" id="KW-0472">Membrane</keyword>
<evidence type="ECO:0000256" key="2">
    <source>
        <dbReference type="ARBA" id="ARBA00022475"/>
    </source>
</evidence>
<dbReference type="PANTHER" id="PTHR30213:SF1">
    <property type="entry name" value="INNER MEMBRANE PROTEIN YHJD"/>
    <property type="match status" value="1"/>
</dbReference>
<evidence type="ECO:0000313" key="8">
    <source>
        <dbReference type="EMBL" id="AEI10130.1"/>
    </source>
</evidence>
<name>F8E1H8_CORRG</name>
<dbReference type="HOGENOM" id="CLU_050028_0_1_11"/>
<keyword evidence="4 7" id="KW-1133">Transmembrane helix</keyword>
<gene>
    <name evidence="8" type="ordered locus">CRES_1778</name>
</gene>
<dbReference type="InterPro" id="IPR017039">
    <property type="entry name" value="Virul_fac_BrkB"/>
</dbReference>
<feature type="region of interest" description="Disordered" evidence="6">
    <location>
        <begin position="1"/>
        <end position="20"/>
    </location>
</feature>
<dbReference type="OrthoDB" id="4127374at2"/>
<keyword evidence="2" id="KW-1003">Cell membrane</keyword>
<dbReference type="Proteomes" id="UP000000492">
    <property type="component" value="Chromosome"/>
</dbReference>
<evidence type="ECO:0000256" key="7">
    <source>
        <dbReference type="SAM" id="Phobius"/>
    </source>
</evidence>
<dbReference type="PANTHER" id="PTHR30213">
    <property type="entry name" value="INNER MEMBRANE PROTEIN YHJD"/>
    <property type="match status" value="1"/>
</dbReference>
<evidence type="ECO:0000256" key="4">
    <source>
        <dbReference type="ARBA" id="ARBA00022989"/>
    </source>
</evidence>
<dbReference type="GO" id="GO:0005886">
    <property type="term" value="C:plasma membrane"/>
    <property type="evidence" value="ECO:0007669"/>
    <property type="project" value="UniProtKB-SubCell"/>
</dbReference>
<evidence type="ECO:0000256" key="3">
    <source>
        <dbReference type="ARBA" id="ARBA00022692"/>
    </source>
</evidence>
<dbReference type="AlphaFoldDB" id="F8E1H8"/>
<feature type="transmembrane region" description="Helical" evidence="7">
    <location>
        <begin position="57"/>
        <end position="85"/>
    </location>
</feature>
<accession>F8E1H8</accession>
<dbReference type="PIRSF" id="PIRSF035875">
    <property type="entry name" value="RNase_BN"/>
    <property type="match status" value="1"/>
</dbReference>
<dbReference type="EMBL" id="CP002857">
    <property type="protein sequence ID" value="AEI10130.1"/>
    <property type="molecule type" value="Genomic_DNA"/>
</dbReference>